<name>N6URY5_DENPD</name>
<organism evidence="1">
    <name type="scientific">Dendroctonus ponderosae</name>
    <name type="common">Mountain pine beetle</name>
    <dbReference type="NCBI Taxonomy" id="77166"/>
    <lineage>
        <taxon>Eukaryota</taxon>
        <taxon>Metazoa</taxon>
        <taxon>Ecdysozoa</taxon>
        <taxon>Arthropoda</taxon>
        <taxon>Hexapoda</taxon>
        <taxon>Insecta</taxon>
        <taxon>Pterygota</taxon>
        <taxon>Neoptera</taxon>
        <taxon>Endopterygota</taxon>
        <taxon>Coleoptera</taxon>
        <taxon>Polyphaga</taxon>
        <taxon>Cucujiformia</taxon>
        <taxon>Curculionidae</taxon>
        <taxon>Scolytinae</taxon>
        <taxon>Dendroctonus</taxon>
    </lineage>
</organism>
<feature type="non-terminal residue" evidence="1">
    <location>
        <position position="1"/>
    </location>
</feature>
<accession>N6URY5</accession>
<sequence>MDQAVFPKLIAKKVCYVVEFWNLNLNFEMSPERKNKCKRWKLATPENPIIQFI</sequence>
<reference evidence="1" key="1">
    <citation type="journal article" date="2013" name="Genome Biol.">
        <title>Draft genome of the mountain pine beetle, Dendroctonus ponderosae Hopkins, a major forest pest.</title>
        <authorList>
            <person name="Keeling C.I."/>
            <person name="Yuen M.M."/>
            <person name="Liao N.Y."/>
            <person name="Docking T.R."/>
            <person name="Chan S.K."/>
            <person name="Taylor G.A."/>
            <person name="Palmquist D.L."/>
            <person name="Jackman S.D."/>
            <person name="Nguyen A."/>
            <person name="Li M."/>
            <person name="Henderson H."/>
            <person name="Janes J.K."/>
            <person name="Zhao Y."/>
            <person name="Pandoh P."/>
            <person name="Moore R."/>
            <person name="Sperling F.A."/>
            <person name="Huber D.P."/>
            <person name="Birol I."/>
            <person name="Jones S.J."/>
            <person name="Bohlmann J."/>
        </authorList>
    </citation>
    <scope>NUCLEOTIDE SEQUENCE</scope>
</reference>
<proteinExistence type="predicted"/>
<dbReference type="EMBL" id="KB734523">
    <property type="protein sequence ID" value="ENN83551.1"/>
    <property type="molecule type" value="Genomic_DNA"/>
</dbReference>
<gene>
    <name evidence="1" type="ORF">YQE_00093</name>
</gene>
<protein>
    <submittedName>
        <fullName evidence="1">Uncharacterized protein</fullName>
    </submittedName>
</protein>
<dbReference type="HOGENOM" id="CLU_3070831_0_0_1"/>
<evidence type="ECO:0000313" key="1">
    <source>
        <dbReference type="EMBL" id="ENN83551.1"/>
    </source>
</evidence>
<dbReference type="AlphaFoldDB" id="N6URY5"/>